<evidence type="ECO:0000256" key="1">
    <source>
        <dbReference type="ARBA" id="ARBA00022679"/>
    </source>
</evidence>
<sequence>MPTNRKLVILNQASNYLTIGFANAFKKEFDEVVLMTGSVHVQGEELDSQIKIQSINRWYESPASKKMKSYLLAMFKMWWLLMTKYRKHEVYFVSVPPMGYLLNIFLPHRFSMVIWDVYPDIFKITGMQESHPVYRIWAWLNRRSFKKAYRIFTISEKMAELLYQYVSPSKVLVQPIWSIFQDNKKVSKSENPFIQEHNLQGKFIIQYSGNIGLTHNVEALVDIAELLQNETNILVQIIGRGPRKAVLERVVNERQLPNCQFLPFQSDEMFPYSLGAADMGVVILDESTSKGSVPSKSYNLMSYGIPSLYIASEDSQLALYADKYEHGKCFKKSDLQAAADWIVEVAKKPEEMKRMSENAVAASSDFKRANADKFVAAYCQESN</sequence>
<evidence type="ECO:0000259" key="2">
    <source>
        <dbReference type="Pfam" id="PF00534"/>
    </source>
</evidence>
<reference evidence="3 4" key="1">
    <citation type="submission" date="2020-08" db="EMBL/GenBank/DDBJ databases">
        <title>Croceimicrobium hydrocarbonivorans gen. nov., sp. nov., a novel marine bacterium isolated from a bacterial consortium that degrades polyethylene terephthalate.</title>
        <authorList>
            <person name="Liu R."/>
        </authorList>
    </citation>
    <scope>NUCLEOTIDE SEQUENCE [LARGE SCALE GENOMIC DNA]</scope>
    <source>
        <strain evidence="3 4">A20-9</strain>
    </source>
</reference>
<gene>
    <name evidence="3" type="ORF">H4K34_02585</name>
</gene>
<dbReference type="GO" id="GO:0016757">
    <property type="term" value="F:glycosyltransferase activity"/>
    <property type="evidence" value="ECO:0007669"/>
    <property type="project" value="InterPro"/>
</dbReference>
<dbReference type="PANTHER" id="PTHR46401">
    <property type="entry name" value="GLYCOSYLTRANSFERASE WBBK-RELATED"/>
    <property type="match status" value="1"/>
</dbReference>
<dbReference type="Proteomes" id="UP000516305">
    <property type="component" value="Chromosome"/>
</dbReference>
<dbReference type="Gene3D" id="3.40.50.2000">
    <property type="entry name" value="Glycogen Phosphorylase B"/>
    <property type="match status" value="2"/>
</dbReference>
<dbReference type="Pfam" id="PF00534">
    <property type="entry name" value="Glycos_transf_1"/>
    <property type="match status" value="1"/>
</dbReference>
<accession>A0A7H0VGA1</accession>
<proteinExistence type="predicted"/>
<evidence type="ECO:0000313" key="3">
    <source>
        <dbReference type="EMBL" id="QNR24749.1"/>
    </source>
</evidence>
<organism evidence="3 4">
    <name type="scientific">Croceimicrobium hydrocarbonivorans</name>
    <dbReference type="NCBI Taxonomy" id="2761580"/>
    <lineage>
        <taxon>Bacteria</taxon>
        <taxon>Pseudomonadati</taxon>
        <taxon>Bacteroidota</taxon>
        <taxon>Flavobacteriia</taxon>
        <taxon>Flavobacteriales</taxon>
        <taxon>Owenweeksiaceae</taxon>
        <taxon>Croceimicrobium</taxon>
    </lineage>
</organism>
<dbReference type="KEGG" id="chyd:H4K34_02585"/>
<dbReference type="CDD" id="cd03794">
    <property type="entry name" value="GT4_WbuB-like"/>
    <property type="match status" value="1"/>
</dbReference>
<keyword evidence="4" id="KW-1185">Reference proteome</keyword>
<keyword evidence="1 3" id="KW-0808">Transferase</keyword>
<evidence type="ECO:0000313" key="4">
    <source>
        <dbReference type="Proteomes" id="UP000516305"/>
    </source>
</evidence>
<dbReference type="InterPro" id="IPR001296">
    <property type="entry name" value="Glyco_trans_1"/>
</dbReference>
<dbReference type="EMBL" id="CP060139">
    <property type="protein sequence ID" value="QNR24749.1"/>
    <property type="molecule type" value="Genomic_DNA"/>
</dbReference>
<dbReference type="AlphaFoldDB" id="A0A7H0VGA1"/>
<dbReference type="PANTHER" id="PTHR46401:SF2">
    <property type="entry name" value="GLYCOSYLTRANSFERASE WBBK-RELATED"/>
    <property type="match status" value="1"/>
</dbReference>
<dbReference type="GO" id="GO:0009103">
    <property type="term" value="P:lipopolysaccharide biosynthetic process"/>
    <property type="evidence" value="ECO:0007669"/>
    <property type="project" value="TreeGrafter"/>
</dbReference>
<name>A0A7H0VGA1_9FLAO</name>
<dbReference type="RefSeq" id="WP_210759275.1">
    <property type="nucleotide sequence ID" value="NZ_CP060139.1"/>
</dbReference>
<protein>
    <submittedName>
        <fullName evidence="3">Glycosyltransferase family 4 protein</fullName>
    </submittedName>
</protein>
<feature type="domain" description="Glycosyl transferase family 1" evidence="2">
    <location>
        <begin position="195"/>
        <end position="359"/>
    </location>
</feature>
<dbReference type="SUPFAM" id="SSF53756">
    <property type="entry name" value="UDP-Glycosyltransferase/glycogen phosphorylase"/>
    <property type="match status" value="1"/>
</dbReference>